<dbReference type="PANTHER" id="PTHR11941:SF27">
    <property type="entry name" value="ETHYLMALONYL-COA DECARBOXYLASE"/>
    <property type="match status" value="1"/>
</dbReference>
<dbReference type="PANTHER" id="PTHR11941">
    <property type="entry name" value="ENOYL-COA HYDRATASE-RELATED"/>
    <property type="match status" value="1"/>
</dbReference>
<dbReference type="SUPFAM" id="SSF52096">
    <property type="entry name" value="ClpP/crotonase"/>
    <property type="match status" value="1"/>
</dbReference>
<dbReference type="GO" id="GO:0006635">
    <property type="term" value="P:fatty acid beta-oxidation"/>
    <property type="evidence" value="ECO:0007669"/>
    <property type="project" value="TreeGrafter"/>
</dbReference>
<dbReference type="GO" id="GO:0016829">
    <property type="term" value="F:lyase activity"/>
    <property type="evidence" value="ECO:0007669"/>
    <property type="project" value="UniProtKB-KW"/>
</dbReference>
<dbReference type="CDD" id="cd06558">
    <property type="entry name" value="crotonase-like"/>
    <property type="match status" value="1"/>
</dbReference>
<evidence type="ECO:0000313" key="2">
    <source>
        <dbReference type="EMBL" id="MDC3423704.1"/>
    </source>
</evidence>
<gene>
    <name evidence="2" type="ORF">NC797_04175</name>
</gene>
<comment type="caution">
    <text evidence="2">The sequence shown here is derived from an EMBL/GenBank/DDBJ whole genome shotgun (WGS) entry which is preliminary data.</text>
</comment>
<protein>
    <submittedName>
        <fullName evidence="2">Enoyl-CoA hydratase/isomerase family protein</fullName>
    </submittedName>
</protein>
<evidence type="ECO:0000313" key="3">
    <source>
        <dbReference type="Proteomes" id="UP001145050"/>
    </source>
</evidence>
<dbReference type="Proteomes" id="UP001145050">
    <property type="component" value="Unassembled WGS sequence"/>
</dbReference>
<reference evidence="2" key="1">
    <citation type="submission" date="2022-06" db="EMBL/GenBank/DDBJ databases">
        <title>Aquibacillus sp. a new bacterium isolated from soil saline samples.</title>
        <authorList>
            <person name="Galisteo C."/>
            <person name="De La Haba R."/>
            <person name="Sanchez-Porro C."/>
            <person name="Ventosa A."/>
        </authorList>
    </citation>
    <scope>NUCLEOTIDE SEQUENCE</scope>
    <source>
        <strain evidence="2">3ASR75-11</strain>
    </source>
</reference>
<keyword evidence="1" id="KW-0456">Lyase</keyword>
<dbReference type="Gene3D" id="3.90.226.10">
    <property type="entry name" value="2-enoyl-CoA Hydratase, Chain A, domain 1"/>
    <property type="match status" value="1"/>
</dbReference>
<sequence length="275" mass="31157">MVNYISIKAKVKRSVKRMAYETIEYEHDRNGFIILTLNRPEKRNAVSSKMASELADAVTKAENEQDIKCLVITAKGDKTFCAGGDLTELHGDLSADQAFHVLYQMKQVLYQIASFPVPTICLLNGEARGGGCELATACDFRFAVENQSFGFVQGQLGITPGWGGGVLLYERITPIRAYQWLMESEMYNSKIVQEWGWINKLVSREELNDYNRILSPFLSKPVELVRLLKQQYSKKLSMLSLSALMDEEVRNCARLWESPSHKDAVNAFLDRKAKK</sequence>
<name>A0A9X3WUM5_9BACI</name>
<dbReference type="AlphaFoldDB" id="A0A9X3WUM5"/>
<accession>A0A9X3WUM5</accession>
<evidence type="ECO:0000256" key="1">
    <source>
        <dbReference type="ARBA" id="ARBA00023239"/>
    </source>
</evidence>
<organism evidence="2 3">
    <name type="scientific">Terrihalobacillus insolitus</name>
    <dbReference type="NCBI Taxonomy" id="2950438"/>
    <lineage>
        <taxon>Bacteria</taxon>
        <taxon>Bacillati</taxon>
        <taxon>Bacillota</taxon>
        <taxon>Bacilli</taxon>
        <taxon>Bacillales</taxon>
        <taxon>Bacillaceae</taxon>
        <taxon>Terrihalobacillus</taxon>
    </lineage>
</organism>
<keyword evidence="3" id="KW-1185">Reference proteome</keyword>
<dbReference type="GO" id="GO:0005829">
    <property type="term" value="C:cytosol"/>
    <property type="evidence" value="ECO:0007669"/>
    <property type="project" value="TreeGrafter"/>
</dbReference>
<dbReference type="Pfam" id="PF00378">
    <property type="entry name" value="ECH_1"/>
    <property type="match status" value="1"/>
</dbReference>
<proteinExistence type="predicted"/>
<dbReference type="InterPro" id="IPR001753">
    <property type="entry name" value="Enoyl-CoA_hydra/iso"/>
</dbReference>
<dbReference type="InterPro" id="IPR029045">
    <property type="entry name" value="ClpP/crotonase-like_dom_sf"/>
</dbReference>
<dbReference type="RefSeq" id="WP_272435449.1">
    <property type="nucleotide sequence ID" value="NZ_JAMQKB010000002.1"/>
</dbReference>
<dbReference type="EMBL" id="JAMQKB010000002">
    <property type="protein sequence ID" value="MDC3423704.1"/>
    <property type="molecule type" value="Genomic_DNA"/>
</dbReference>